<dbReference type="InterPro" id="IPR035892">
    <property type="entry name" value="C2_domain_sf"/>
</dbReference>
<feature type="compositionally biased region" description="Basic and acidic residues" evidence="3">
    <location>
        <begin position="768"/>
        <end position="787"/>
    </location>
</feature>
<evidence type="ECO:0000259" key="5">
    <source>
        <dbReference type="PROSITE" id="PS50004"/>
    </source>
</evidence>
<dbReference type="PROSITE" id="PS50081">
    <property type="entry name" value="ZF_DAG_PE_2"/>
    <property type="match status" value="1"/>
</dbReference>
<keyword evidence="2" id="KW-0862">Zinc</keyword>
<keyword evidence="8" id="KW-1185">Reference proteome</keyword>
<dbReference type="InterPro" id="IPR002219">
    <property type="entry name" value="PKC_DAG/PE"/>
</dbReference>
<dbReference type="EMBL" id="LSMT01000121">
    <property type="protein sequence ID" value="PFX26653.1"/>
    <property type="molecule type" value="Genomic_DNA"/>
</dbReference>
<dbReference type="GO" id="GO:0046872">
    <property type="term" value="F:metal ion binding"/>
    <property type="evidence" value="ECO:0007669"/>
    <property type="project" value="UniProtKB-KW"/>
</dbReference>
<dbReference type="Pfam" id="PF00130">
    <property type="entry name" value="C1_1"/>
    <property type="match status" value="1"/>
</dbReference>
<dbReference type="PANTHER" id="PTHR21119">
    <property type="entry name" value="C2 DOMAIN-CONTAINING PROTEIN"/>
    <property type="match status" value="1"/>
</dbReference>
<evidence type="ECO:0000256" key="4">
    <source>
        <dbReference type="SAM" id="Phobius"/>
    </source>
</evidence>
<gene>
    <name evidence="7" type="ORF">AWC38_SpisGene8684</name>
</gene>
<dbReference type="Pfam" id="PF00168">
    <property type="entry name" value="C2"/>
    <property type="match status" value="1"/>
</dbReference>
<dbReference type="Proteomes" id="UP000225706">
    <property type="component" value="Unassembled WGS sequence"/>
</dbReference>
<evidence type="ECO:0000313" key="8">
    <source>
        <dbReference type="Proteomes" id="UP000225706"/>
    </source>
</evidence>
<dbReference type="InterPro" id="IPR000008">
    <property type="entry name" value="C2_dom"/>
</dbReference>
<dbReference type="InterPro" id="IPR039934">
    <property type="entry name" value="C2CD2/C2CD2L"/>
</dbReference>
<sequence length="922" mass="104070">MAIELVQDLSFPVKVYVVLLHLLLLFLVVLFLQRPSKKSIGDKDEKHSRKIRTLTKDNRAVTIEPCAWLNSTLAWFYLHAQGKDRTPNIVRLWIRALNKQLQKDKKKDQRIIIESLCPGCLPPKLTSVYCLSVSGNMQCITFHVESVDLGFLVRVIQQTSKGPKTTSMEVRVVRLAGEVALKLSTSPSRIQISAQFIGVPEIALSTKCLGKIVISIHVYTVVPASCAGNDVLEQSEETKLQCVVRTSPDPSNGESQVDASEVQEKVKEVICKTITSIPLSEATSKEQLSDAIENNYFVNVYVYVFMNGRQRPKSSANSKEQLDSPSSPSCIGEEGKLLVKIIKASGLCGKIKSGSLSPYCILSTSNPLQRKRTTMVRDNENPFWNEYFTFDVNPKTKEITLDIYDYEKTEKDSLCHLEDNEFTEEQDPERPSAHSSPSEEAAPVFMNGEGPGAEINGHIPVRKRYIESSLDELAMEIEAYEASDEKPKKADYENGVNTDEQNDEPELIKETPSPIVVMATPVIEPVVEKVVKEPVEEPVKLIEEAEVPEVEVAKEENKEAEEEEKGQEEELKEQEIQEQNGKEDEGEKPKEQEEVIEKKSKTRRSFKFSFKRKQSDKKTVKEEEKVAVVEEKAAAAEEKDAAAEEKDAATEEKAAAAEEKAAAVEELEEEIKESNDEVMKEESVKDEEMREEGEKEEQLQQAESKEEGLKDEDKKDDETQEQEEKETEIEKSKELEEMTEQASELNTKPKLRRSFNLFRRRPVSMSAADRDTDKDEEKVFKRDDPIRHSYHAGDLPVPDPSNLRKSTSQSSLLSYSPNPHSTLVIETVHKGQKKYAHIPPVMAKRQAYEKGGNKLHIYNDHIFTAVHFTGSPPECAVCTKPIKGKIGKQGYQCRECKLVTHRDCHYQTTTMCSSDAVKHLDM</sequence>
<protein>
    <submittedName>
        <fullName evidence="7">Uncharacterized protein</fullName>
    </submittedName>
</protein>
<feature type="compositionally biased region" description="Basic residues" evidence="3">
    <location>
        <begin position="600"/>
        <end position="615"/>
    </location>
</feature>
<dbReference type="PROSITE" id="PS00479">
    <property type="entry name" value="ZF_DAG_PE_1"/>
    <property type="match status" value="1"/>
</dbReference>
<accession>A0A2B4SC84</accession>
<feature type="domain" description="C2" evidence="5">
    <location>
        <begin position="316"/>
        <end position="436"/>
    </location>
</feature>
<feature type="compositionally biased region" description="Basic and acidic residues" evidence="3">
    <location>
        <begin position="672"/>
        <end position="717"/>
    </location>
</feature>
<feature type="region of interest" description="Disordered" evidence="3">
    <location>
        <begin position="534"/>
        <end position="815"/>
    </location>
</feature>
<dbReference type="AlphaFoldDB" id="A0A2B4SC84"/>
<keyword evidence="1" id="KW-0479">Metal-binding</keyword>
<comment type="caution">
    <text evidence="7">The sequence shown here is derived from an EMBL/GenBank/DDBJ whole genome shotgun (WGS) entry which is preliminary data.</text>
</comment>
<evidence type="ECO:0000256" key="1">
    <source>
        <dbReference type="ARBA" id="ARBA00022723"/>
    </source>
</evidence>
<dbReference type="Gene3D" id="3.30.60.20">
    <property type="match status" value="1"/>
</dbReference>
<keyword evidence="4" id="KW-0812">Transmembrane</keyword>
<dbReference type="InterPro" id="IPR046349">
    <property type="entry name" value="C1-like_sf"/>
</dbReference>
<dbReference type="SUPFAM" id="SSF57889">
    <property type="entry name" value="Cysteine-rich domain"/>
    <property type="match status" value="1"/>
</dbReference>
<organism evidence="7 8">
    <name type="scientific">Stylophora pistillata</name>
    <name type="common">Smooth cauliflower coral</name>
    <dbReference type="NCBI Taxonomy" id="50429"/>
    <lineage>
        <taxon>Eukaryota</taxon>
        <taxon>Metazoa</taxon>
        <taxon>Cnidaria</taxon>
        <taxon>Anthozoa</taxon>
        <taxon>Hexacorallia</taxon>
        <taxon>Scleractinia</taxon>
        <taxon>Astrocoeniina</taxon>
        <taxon>Pocilloporidae</taxon>
        <taxon>Stylophora</taxon>
    </lineage>
</organism>
<reference evidence="8" key="1">
    <citation type="journal article" date="2017" name="bioRxiv">
        <title>Comparative analysis of the genomes of Stylophora pistillata and Acropora digitifera provides evidence for extensive differences between species of corals.</title>
        <authorList>
            <person name="Voolstra C.R."/>
            <person name="Li Y."/>
            <person name="Liew Y.J."/>
            <person name="Baumgarten S."/>
            <person name="Zoccola D."/>
            <person name="Flot J.-F."/>
            <person name="Tambutte S."/>
            <person name="Allemand D."/>
            <person name="Aranda M."/>
        </authorList>
    </citation>
    <scope>NUCLEOTIDE SEQUENCE [LARGE SCALE GENOMIC DNA]</scope>
</reference>
<feature type="compositionally biased region" description="Basic and acidic residues" evidence="3">
    <location>
        <begin position="580"/>
        <end position="599"/>
    </location>
</feature>
<feature type="region of interest" description="Disordered" evidence="3">
    <location>
        <begin position="481"/>
        <end position="513"/>
    </location>
</feature>
<keyword evidence="4" id="KW-1133">Transmembrane helix</keyword>
<dbReference type="Gene3D" id="2.60.40.150">
    <property type="entry name" value="C2 domain"/>
    <property type="match status" value="1"/>
</dbReference>
<feature type="compositionally biased region" description="Basic and acidic residues" evidence="3">
    <location>
        <begin position="616"/>
        <end position="663"/>
    </location>
</feature>
<dbReference type="SUPFAM" id="SSF49562">
    <property type="entry name" value="C2 domain (Calcium/lipid-binding domain, CaLB)"/>
    <property type="match status" value="1"/>
</dbReference>
<feature type="compositionally biased region" description="Low complexity" evidence="3">
    <location>
        <begin position="803"/>
        <end position="815"/>
    </location>
</feature>
<dbReference type="OrthoDB" id="5986009at2759"/>
<dbReference type="PANTHER" id="PTHR21119:SF5">
    <property type="entry name" value="C2 DOMAIN-CONTAINING PROTEIN"/>
    <property type="match status" value="1"/>
</dbReference>
<feature type="compositionally biased region" description="Acidic residues" evidence="3">
    <location>
        <begin position="558"/>
        <end position="572"/>
    </location>
</feature>
<feature type="compositionally biased region" description="Basic and acidic residues" evidence="3">
    <location>
        <begin position="534"/>
        <end position="543"/>
    </location>
</feature>
<dbReference type="InterPro" id="IPR040885">
    <property type="entry name" value="SMP_C2CD2L"/>
</dbReference>
<evidence type="ECO:0000256" key="2">
    <source>
        <dbReference type="ARBA" id="ARBA00022833"/>
    </source>
</evidence>
<name>A0A2B4SC84_STYPI</name>
<feature type="compositionally biased region" description="Acidic residues" evidence="3">
    <location>
        <begin position="718"/>
        <end position="727"/>
    </location>
</feature>
<evidence type="ECO:0000313" key="7">
    <source>
        <dbReference type="EMBL" id="PFX26653.1"/>
    </source>
</evidence>
<keyword evidence="4" id="KW-0472">Membrane</keyword>
<dbReference type="SMART" id="SM00109">
    <property type="entry name" value="C1"/>
    <property type="match status" value="1"/>
</dbReference>
<dbReference type="PROSITE" id="PS50004">
    <property type="entry name" value="C2"/>
    <property type="match status" value="1"/>
</dbReference>
<feature type="region of interest" description="Disordered" evidence="3">
    <location>
        <begin position="421"/>
        <end position="453"/>
    </location>
</feature>
<feature type="compositionally biased region" description="Basic residues" evidence="3">
    <location>
        <begin position="749"/>
        <end position="762"/>
    </location>
</feature>
<feature type="transmembrane region" description="Helical" evidence="4">
    <location>
        <begin position="15"/>
        <end position="32"/>
    </location>
</feature>
<feature type="compositionally biased region" description="Low complexity" evidence="3">
    <location>
        <begin position="433"/>
        <end position="443"/>
    </location>
</feature>
<feature type="compositionally biased region" description="Basic and acidic residues" evidence="3">
    <location>
        <begin position="483"/>
        <end position="492"/>
    </location>
</feature>
<dbReference type="SMART" id="SM00239">
    <property type="entry name" value="C2"/>
    <property type="match status" value="1"/>
</dbReference>
<evidence type="ECO:0000256" key="3">
    <source>
        <dbReference type="SAM" id="MobiDB-lite"/>
    </source>
</evidence>
<dbReference type="Pfam" id="PF18696">
    <property type="entry name" value="SMP_C2CD2L"/>
    <property type="match status" value="1"/>
</dbReference>
<dbReference type="CDD" id="cd20831">
    <property type="entry name" value="C1_dGM13116p-like"/>
    <property type="match status" value="1"/>
</dbReference>
<feature type="domain" description="Phorbol-ester/DAG-type" evidence="6">
    <location>
        <begin position="860"/>
        <end position="912"/>
    </location>
</feature>
<evidence type="ECO:0000259" key="6">
    <source>
        <dbReference type="PROSITE" id="PS50081"/>
    </source>
</evidence>
<proteinExistence type="predicted"/>